<keyword evidence="3" id="KW-0949">S-adenosyl-L-methionine</keyword>
<evidence type="ECO:0000256" key="2">
    <source>
        <dbReference type="ARBA" id="ARBA00022679"/>
    </source>
</evidence>
<gene>
    <name evidence="6" type="ORF">SAMN05421747_104180</name>
</gene>
<name>A0A1I1GN71_9SPHI</name>
<dbReference type="PANTHER" id="PTHR13610:SF11">
    <property type="entry name" value="METHYLTRANSFERASE DOMAIN-CONTAINING PROTEIN"/>
    <property type="match status" value="1"/>
</dbReference>
<dbReference type="Pfam" id="PF13847">
    <property type="entry name" value="Methyltransf_31"/>
    <property type="match status" value="1"/>
</dbReference>
<keyword evidence="4" id="KW-0732">Signal</keyword>
<dbReference type="PANTHER" id="PTHR13610">
    <property type="entry name" value="METHYLTRANSFERASE DOMAIN-CONTAINING PROTEIN"/>
    <property type="match status" value="1"/>
</dbReference>
<organism evidence="6 7">
    <name type="scientific">Parapedobacter composti</name>
    <dbReference type="NCBI Taxonomy" id="623281"/>
    <lineage>
        <taxon>Bacteria</taxon>
        <taxon>Pseudomonadati</taxon>
        <taxon>Bacteroidota</taxon>
        <taxon>Sphingobacteriia</taxon>
        <taxon>Sphingobacteriales</taxon>
        <taxon>Sphingobacteriaceae</taxon>
        <taxon>Parapedobacter</taxon>
    </lineage>
</organism>
<evidence type="ECO:0000256" key="1">
    <source>
        <dbReference type="ARBA" id="ARBA00022603"/>
    </source>
</evidence>
<keyword evidence="7" id="KW-1185">Reference proteome</keyword>
<evidence type="ECO:0000256" key="4">
    <source>
        <dbReference type="SAM" id="SignalP"/>
    </source>
</evidence>
<dbReference type="EMBL" id="FOLL01000004">
    <property type="protein sequence ID" value="SFC10570.1"/>
    <property type="molecule type" value="Genomic_DNA"/>
</dbReference>
<dbReference type="GO" id="GO:0032259">
    <property type="term" value="P:methylation"/>
    <property type="evidence" value="ECO:0007669"/>
    <property type="project" value="UniProtKB-KW"/>
</dbReference>
<accession>A0A1I1GN71</accession>
<keyword evidence="2 6" id="KW-0808">Transferase</keyword>
<keyword evidence="1 6" id="KW-0489">Methyltransferase</keyword>
<reference evidence="6 7" key="1">
    <citation type="submission" date="2016-10" db="EMBL/GenBank/DDBJ databases">
        <authorList>
            <person name="de Groot N.N."/>
        </authorList>
    </citation>
    <scope>NUCLEOTIDE SEQUENCE [LARGE SCALE GENOMIC DNA]</scope>
    <source>
        <strain evidence="6 7">DSM 22900</strain>
    </source>
</reference>
<dbReference type="STRING" id="623281.SAMN05421747_104180"/>
<proteinExistence type="predicted"/>
<dbReference type="AlphaFoldDB" id="A0A1I1GN71"/>
<dbReference type="Gene3D" id="3.40.50.150">
    <property type="entry name" value="Vaccinia Virus protein VP39"/>
    <property type="match status" value="1"/>
</dbReference>
<dbReference type="InterPro" id="IPR025714">
    <property type="entry name" value="Methyltranfer_dom"/>
</dbReference>
<feature type="signal peptide" evidence="4">
    <location>
        <begin position="1"/>
        <end position="45"/>
    </location>
</feature>
<dbReference type="InterPro" id="IPR029063">
    <property type="entry name" value="SAM-dependent_MTases_sf"/>
</dbReference>
<evidence type="ECO:0000256" key="3">
    <source>
        <dbReference type="ARBA" id="ARBA00022691"/>
    </source>
</evidence>
<dbReference type="Proteomes" id="UP000199577">
    <property type="component" value="Unassembled WGS sequence"/>
</dbReference>
<sequence>MAYLNNAINDKTTNKNGVTLKMNMMNTFKNWLMVLFVAVCTGAYAQEPSLDVPYVPTNQETVEKMLELAGVKAGDVVYDLGCGDGRIVITAAKKFGATGVGVDLNPQRIKEAKENAKAAGVEDKVRFVEGNLFDFDFSKANVVTLYLLPSVNLKLRPKLQKELKPGSRIVSHDFDMGDWKADKEIEVGNDTIYLWTIR</sequence>
<evidence type="ECO:0000259" key="5">
    <source>
        <dbReference type="Pfam" id="PF13847"/>
    </source>
</evidence>
<dbReference type="InterPro" id="IPR026170">
    <property type="entry name" value="FAM173A/B"/>
</dbReference>
<feature type="domain" description="Methyltransferase" evidence="5">
    <location>
        <begin position="73"/>
        <end position="177"/>
    </location>
</feature>
<feature type="chain" id="PRO_5011537736" evidence="4">
    <location>
        <begin position="46"/>
        <end position="198"/>
    </location>
</feature>
<evidence type="ECO:0000313" key="7">
    <source>
        <dbReference type="Proteomes" id="UP000199577"/>
    </source>
</evidence>
<evidence type="ECO:0000313" key="6">
    <source>
        <dbReference type="EMBL" id="SFC10570.1"/>
    </source>
</evidence>
<dbReference type="SUPFAM" id="SSF53335">
    <property type="entry name" value="S-adenosyl-L-methionine-dependent methyltransferases"/>
    <property type="match status" value="1"/>
</dbReference>
<dbReference type="GO" id="GO:0016279">
    <property type="term" value="F:protein-lysine N-methyltransferase activity"/>
    <property type="evidence" value="ECO:0007669"/>
    <property type="project" value="InterPro"/>
</dbReference>
<dbReference type="CDD" id="cd02440">
    <property type="entry name" value="AdoMet_MTases"/>
    <property type="match status" value="1"/>
</dbReference>
<protein>
    <submittedName>
        <fullName evidence="6">Methyltransferase domain-containing protein</fullName>
    </submittedName>
</protein>